<dbReference type="OrthoDB" id="5979581at2759"/>
<evidence type="ECO:0000313" key="12">
    <source>
        <dbReference type="Proteomes" id="UP000663193"/>
    </source>
</evidence>
<dbReference type="Gene3D" id="1.10.510.10">
    <property type="entry name" value="Transferase(Phosphotransferase) domain 1"/>
    <property type="match status" value="1"/>
</dbReference>
<dbReference type="VEuPathDB" id="FungiDB:JI435_113370"/>
<dbReference type="InterPro" id="IPR017441">
    <property type="entry name" value="Protein_kinase_ATP_BS"/>
</dbReference>
<dbReference type="SUPFAM" id="SSF56112">
    <property type="entry name" value="Protein kinase-like (PK-like)"/>
    <property type="match status" value="1"/>
</dbReference>
<keyword evidence="12" id="KW-1185">Reference proteome</keyword>
<dbReference type="PROSITE" id="PS00107">
    <property type="entry name" value="PROTEIN_KINASE_ATP"/>
    <property type="match status" value="1"/>
</dbReference>
<evidence type="ECO:0000256" key="5">
    <source>
        <dbReference type="ARBA" id="ARBA00022777"/>
    </source>
</evidence>
<dbReference type="InterPro" id="IPR051334">
    <property type="entry name" value="SRPK"/>
</dbReference>
<evidence type="ECO:0000259" key="10">
    <source>
        <dbReference type="PROSITE" id="PS50011"/>
    </source>
</evidence>
<comment type="catalytic activity">
    <reaction evidence="8">
        <text>L-seryl-[protein] + ATP = O-phospho-L-seryl-[protein] + ADP + H(+)</text>
        <dbReference type="Rhea" id="RHEA:17989"/>
        <dbReference type="Rhea" id="RHEA-COMP:9863"/>
        <dbReference type="Rhea" id="RHEA-COMP:11604"/>
        <dbReference type="ChEBI" id="CHEBI:15378"/>
        <dbReference type="ChEBI" id="CHEBI:29999"/>
        <dbReference type="ChEBI" id="CHEBI:30616"/>
        <dbReference type="ChEBI" id="CHEBI:83421"/>
        <dbReference type="ChEBI" id="CHEBI:456216"/>
        <dbReference type="EC" id="2.7.11.1"/>
    </reaction>
</comment>
<dbReference type="PROSITE" id="PS50011">
    <property type="entry name" value="PROTEIN_KINASE_DOM"/>
    <property type="match status" value="1"/>
</dbReference>
<evidence type="ECO:0000256" key="2">
    <source>
        <dbReference type="ARBA" id="ARBA00022527"/>
    </source>
</evidence>
<keyword evidence="3" id="KW-0808">Transferase</keyword>
<keyword evidence="6 9" id="KW-0067">ATP-binding</keyword>
<gene>
    <name evidence="11" type="ORF">JI435_113370</name>
</gene>
<dbReference type="PANTHER" id="PTHR47634:SF9">
    <property type="entry name" value="PROTEIN KINASE DOMAIN-CONTAINING PROTEIN-RELATED"/>
    <property type="match status" value="1"/>
</dbReference>
<reference evidence="12" key="1">
    <citation type="journal article" date="2021" name="BMC Genomics">
        <title>Chromosome-level genome assembly and manually-curated proteome of model necrotroph Parastagonospora nodorum Sn15 reveals a genome-wide trove of candidate effector homologs, and redundancy of virulence-related functions within an accessory chromosome.</title>
        <authorList>
            <person name="Bertazzoni S."/>
            <person name="Jones D.A.B."/>
            <person name="Phan H.T."/>
            <person name="Tan K.-C."/>
            <person name="Hane J.K."/>
        </authorList>
    </citation>
    <scope>NUCLEOTIDE SEQUENCE [LARGE SCALE GENOMIC DNA]</scope>
    <source>
        <strain evidence="12">SN15 / ATCC MYA-4574 / FGSC 10173)</strain>
    </source>
</reference>
<evidence type="ECO:0000313" key="11">
    <source>
        <dbReference type="EMBL" id="QRD02580.1"/>
    </source>
</evidence>
<feature type="binding site" evidence="9">
    <location>
        <position position="99"/>
    </location>
    <ligand>
        <name>ATP</name>
        <dbReference type="ChEBI" id="CHEBI:30616"/>
    </ligand>
</feature>
<evidence type="ECO:0000256" key="3">
    <source>
        <dbReference type="ARBA" id="ARBA00022679"/>
    </source>
</evidence>
<protein>
    <recommendedName>
        <fullName evidence="1">non-specific serine/threonine protein kinase</fullName>
        <ecNumber evidence="1">2.7.11.1</ecNumber>
    </recommendedName>
</protein>
<name>A0A7U2FC69_PHANO</name>
<evidence type="ECO:0000256" key="9">
    <source>
        <dbReference type="PROSITE-ProRule" id="PRU10141"/>
    </source>
</evidence>
<feature type="non-terminal residue" evidence="11">
    <location>
        <position position="1"/>
    </location>
</feature>
<dbReference type="EC" id="2.7.11.1" evidence="1"/>
<sequence length="473" mass="53733">SHTSSHGSYHHSVRWISTCDTRQTTIHDASGPKSFLAAYLPIEDIEPFERYAPGGYYPVRIDEQFASCRYRIVHKLGYGASSTTWLALDKHSTNFVAMKFAVAELRRPFGNAILKILRGTNGRFHDADAGITIIPELLDEFQVEGPDIHGIRRKHHCLVTTLARMSISEARDASYNRIFQPLVARAIAAQLIQAIAFMHSRGVVHADLHEANILLRLPNSIDNLTPDQLYQKYGQPELEEITRLDGKPLDPWVPTHGVVAVWLGGASDTISLADSHVFLTDFSESFRPAVDVHQVSHTPFALRSPEMLLEPKSHVTFAAEIWSLACAVFAIIGQRPLFDTWFPTRDKILDEYVDTLGCLPREWWESWVNRHECFDDQLERVDGAPRRLLEHRLEYSVQEPRKEAGMAEMKEQEKQEFLALLRSMLSFVPEDRPSAQQVVESSWMQKWAIPALELTKDIQVLDNTSAAMSRTQQ</sequence>
<dbReference type="GO" id="GO:0005524">
    <property type="term" value="F:ATP binding"/>
    <property type="evidence" value="ECO:0007669"/>
    <property type="project" value="UniProtKB-UniRule"/>
</dbReference>
<keyword evidence="5" id="KW-0418">Kinase</keyword>
<keyword evidence="2" id="KW-0723">Serine/threonine-protein kinase</keyword>
<dbReference type="InterPro" id="IPR000719">
    <property type="entry name" value="Prot_kinase_dom"/>
</dbReference>
<proteinExistence type="predicted"/>
<dbReference type="Proteomes" id="UP000663193">
    <property type="component" value="Chromosome 14"/>
</dbReference>
<accession>A0A7U2FC69</accession>
<feature type="domain" description="Protein kinase" evidence="10">
    <location>
        <begin position="70"/>
        <end position="444"/>
    </location>
</feature>
<keyword evidence="4 9" id="KW-0547">Nucleotide-binding</keyword>
<dbReference type="Pfam" id="PF00069">
    <property type="entry name" value="Pkinase"/>
    <property type="match status" value="2"/>
</dbReference>
<evidence type="ECO:0000256" key="8">
    <source>
        <dbReference type="ARBA" id="ARBA00048679"/>
    </source>
</evidence>
<dbReference type="GO" id="GO:0004674">
    <property type="term" value="F:protein serine/threonine kinase activity"/>
    <property type="evidence" value="ECO:0007669"/>
    <property type="project" value="UniProtKB-KW"/>
</dbReference>
<dbReference type="EMBL" id="CP069036">
    <property type="protein sequence ID" value="QRD02580.1"/>
    <property type="molecule type" value="Genomic_DNA"/>
</dbReference>
<dbReference type="Gene3D" id="3.30.200.20">
    <property type="entry name" value="Phosphorylase Kinase, domain 1"/>
    <property type="match status" value="1"/>
</dbReference>
<comment type="catalytic activity">
    <reaction evidence="7">
        <text>L-threonyl-[protein] + ATP = O-phospho-L-threonyl-[protein] + ADP + H(+)</text>
        <dbReference type="Rhea" id="RHEA:46608"/>
        <dbReference type="Rhea" id="RHEA-COMP:11060"/>
        <dbReference type="Rhea" id="RHEA-COMP:11605"/>
        <dbReference type="ChEBI" id="CHEBI:15378"/>
        <dbReference type="ChEBI" id="CHEBI:30013"/>
        <dbReference type="ChEBI" id="CHEBI:30616"/>
        <dbReference type="ChEBI" id="CHEBI:61977"/>
        <dbReference type="ChEBI" id="CHEBI:456216"/>
        <dbReference type="EC" id="2.7.11.1"/>
    </reaction>
</comment>
<dbReference type="AlphaFoldDB" id="A0A7U2FC69"/>
<dbReference type="SMART" id="SM00220">
    <property type="entry name" value="S_TKc"/>
    <property type="match status" value="1"/>
</dbReference>
<organism evidence="11 12">
    <name type="scientific">Phaeosphaeria nodorum (strain SN15 / ATCC MYA-4574 / FGSC 10173)</name>
    <name type="common">Glume blotch fungus</name>
    <name type="synonym">Parastagonospora nodorum</name>
    <dbReference type="NCBI Taxonomy" id="321614"/>
    <lineage>
        <taxon>Eukaryota</taxon>
        <taxon>Fungi</taxon>
        <taxon>Dikarya</taxon>
        <taxon>Ascomycota</taxon>
        <taxon>Pezizomycotina</taxon>
        <taxon>Dothideomycetes</taxon>
        <taxon>Pleosporomycetidae</taxon>
        <taxon>Pleosporales</taxon>
        <taxon>Pleosporineae</taxon>
        <taxon>Phaeosphaeriaceae</taxon>
        <taxon>Parastagonospora</taxon>
    </lineage>
</organism>
<dbReference type="InterPro" id="IPR011009">
    <property type="entry name" value="Kinase-like_dom_sf"/>
</dbReference>
<evidence type="ECO:0000256" key="6">
    <source>
        <dbReference type="ARBA" id="ARBA00022840"/>
    </source>
</evidence>
<evidence type="ECO:0000256" key="1">
    <source>
        <dbReference type="ARBA" id="ARBA00012513"/>
    </source>
</evidence>
<evidence type="ECO:0000256" key="4">
    <source>
        <dbReference type="ARBA" id="ARBA00022741"/>
    </source>
</evidence>
<evidence type="ECO:0000256" key="7">
    <source>
        <dbReference type="ARBA" id="ARBA00047899"/>
    </source>
</evidence>
<dbReference type="PANTHER" id="PTHR47634">
    <property type="entry name" value="PROTEIN KINASE DOMAIN-CONTAINING PROTEIN-RELATED"/>
    <property type="match status" value="1"/>
</dbReference>